<gene>
    <name evidence="7" type="ORF">H6G03_13190</name>
</gene>
<dbReference type="SUPFAM" id="SSF55961">
    <property type="entry name" value="Bet v1-like"/>
    <property type="match status" value="1"/>
</dbReference>
<dbReference type="AlphaFoldDB" id="A0A926VDU9"/>
<dbReference type="GO" id="GO:0046872">
    <property type="term" value="F:metal ion binding"/>
    <property type="evidence" value="ECO:0007669"/>
    <property type="project" value="UniProtKB-KW"/>
</dbReference>
<dbReference type="Gene3D" id="3.90.380.10">
    <property type="entry name" value="Naphthalene 1,2-dioxygenase Alpha Subunit, Chain A, domain 1"/>
    <property type="match status" value="1"/>
</dbReference>
<evidence type="ECO:0000256" key="5">
    <source>
        <dbReference type="ARBA" id="ARBA00023014"/>
    </source>
</evidence>
<organism evidence="7 8">
    <name type="scientific">Aerosakkonema funiforme FACHB-1375</name>
    <dbReference type="NCBI Taxonomy" id="2949571"/>
    <lineage>
        <taxon>Bacteria</taxon>
        <taxon>Bacillati</taxon>
        <taxon>Cyanobacteriota</taxon>
        <taxon>Cyanophyceae</taxon>
        <taxon>Oscillatoriophycideae</taxon>
        <taxon>Aerosakkonematales</taxon>
        <taxon>Aerosakkonemataceae</taxon>
        <taxon>Aerosakkonema</taxon>
    </lineage>
</organism>
<sequence length="332" mass="37440">MIEDPILFNDWHVVAKVEDCSPGKIFTARLLGEDLILWRPEGPNSPIQVWQDYCPHRGASLSLGEVCDRTLICAYHGWEYDTAGKCKYIPAHPNQEPPEKAQIKTYQCQERYGWVWVCLGSPNGDVPSFPIWDDPNCAKFWCGPLKCNASGFRLMESFVDIAHVPFVHRHSLGPSNPQIEDYEVVVTTEGISIPERMFQMDSEGKQTIEVATSLTKVSSLLTVSVFTETKQGPSPGRTAWLAAITPVEEEKCLLWTCAAIDLDSSLVPQWGKMHERLLWEDIRIVNSQRPARLPLGLATDSQWPANLHVPSDRCTVIYRKWLKDKGVTFGVC</sequence>
<keyword evidence="4" id="KW-0408">Iron</keyword>
<keyword evidence="2" id="KW-0479">Metal-binding</keyword>
<dbReference type="PANTHER" id="PTHR21266">
    <property type="entry name" value="IRON-SULFUR DOMAIN CONTAINING PROTEIN"/>
    <property type="match status" value="1"/>
</dbReference>
<name>A0A926VDU9_9CYAN</name>
<reference evidence="7" key="2">
    <citation type="submission" date="2020-08" db="EMBL/GenBank/DDBJ databases">
        <authorList>
            <person name="Chen M."/>
            <person name="Teng W."/>
            <person name="Zhao L."/>
            <person name="Hu C."/>
            <person name="Zhou Y."/>
            <person name="Han B."/>
            <person name="Song L."/>
            <person name="Shu W."/>
        </authorList>
    </citation>
    <scope>NUCLEOTIDE SEQUENCE</scope>
    <source>
        <strain evidence="7">FACHB-1375</strain>
    </source>
</reference>
<dbReference type="InterPro" id="IPR050584">
    <property type="entry name" value="Cholesterol_7-desaturase"/>
</dbReference>
<dbReference type="InterPro" id="IPR036922">
    <property type="entry name" value="Rieske_2Fe-2S_sf"/>
</dbReference>
<dbReference type="EMBL" id="JACJPW010000030">
    <property type="protein sequence ID" value="MBD2182051.1"/>
    <property type="molecule type" value="Genomic_DNA"/>
</dbReference>
<dbReference type="RefSeq" id="WP_190464863.1">
    <property type="nucleotide sequence ID" value="NZ_JACJPW010000030.1"/>
</dbReference>
<keyword evidence="5" id="KW-0411">Iron-sulfur</keyword>
<keyword evidence="1" id="KW-0001">2Fe-2S</keyword>
<proteinExistence type="predicted"/>
<dbReference type="CDD" id="cd03469">
    <property type="entry name" value="Rieske_RO_Alpha_N"/>
    <property type="match status" value="1"/>
</dbReference>
<dbReference type="InterPro" id="IPR044043">
    <property type="entry name" value="VanA_C_cat"/>
</dbReference>
<accession>A0A926VDU9</accession>
<dbReference type="GO" id="GO:0016705">
    <property type="term" value="F:oxidoreductase activity, acting on paired donors, with incorporation or reduction of molecular oxygen"/>
    <property type="evidence" value="ECO:0007669"/>
    <property type="project" value="UniProtKB-ARBA"/>
</dbReference>
<comment type="caution">
    <text evidence="7">The sequence shown here is derived from an EMBL/GenBank/DDBJ whole genome shotgun (WGS) entry which is preliminary data.</text>
</comment>
<dbReference type="Pfam" id="PF00355">
    <property type="entry name" value="Rieske"/>
    <property type="match status" value="1"/>
</dbReference>
<keyword evidence="7" id="KW-0223">Dioxygenase</keyword>
<evidence type="ECO:0000313" key="8">
    <source>
        <dbReference type="Proteomes" id="UP000641646"/>
    </source>
</evidence>
<dbReference type="PANTHER" id="PTHR21266:SF60">
    <property type="entry name" value="3-KETOSTEROID-9-ALPHA-MONOOXYGENASE, OXYGENASE COMPONENT"/>
    <property type="match status" value="1"/>
</dbReference>
<evidence type="ECO:0000256" key="4">
    <source>
        <dbReference type="ARBA" id="ARBA00023004"/>
    </source>
</evidence>
<evidence type="ECO:0000256" key="3">
    <source>
        <dbReference type="ARBA" id="ARBA00023002"/>
    </source>
</evidence>
<keyword evidence="3" id="KW-0560">Oxidoreductase</keyword>
<dbReference type="GO" id="GO:0051537">
    <property type="term" value="F:2 iron, 2 sulfur cluster binding"/>
    <property type="evidence" value="ECO:0007669"/>
    <property type="project" value="UniProtKB-KW"/>
</dbReference>
<dbReference type="Pfam" id="PF19112">
    <property type="entry name" value="VanA_C"/>
    <property type="match status" value="1"/>
</dbReference>
<evidence type="ECO:0000313" key="7">
    <source>
        <dbReference type="EMBL" id="MBD2182051.1"/>
    </source>
</evidence>
<dbReference type="PROSITE" id="PS51296">
    <property type="entry name" value="RIESKE"/>
    <property type="match status" value="1"/>
</dbReference>
<dbReference type="InterPro" id="IPR017941">
    <property type="entry name" value="Rieske_2Fe-2S"/>
</dbReference>
<protein>
    <submittedName>
        <fullName evidence="7">Aromatic ring-hydroxylating dioxygenase subunit alpha</fullName>
    </submittedName>
</protein>
<feature type="domain" description="Rieske" evidence="6">
    <location>
        <begin position="12"/>
        <end position="117"/>
    </location>
</feature>
<dbReference type="SUPFAM" id="SSF50022">
    <property type="entry name" value="ISP domain"/>
    <property type="match status" value="1"/>
</dbReference>
<reference evidence="7" key="1">
    <citation type="journal article" date="2015" name="ISME J.">
        <title>Draft Genome Sequence of Streptomyces incarnatus NRRL8089, which Produces the Nucleoside Antibiotic Sinefungin.</title>
        <authorList>
            <person name="Oshima K."/>
            <person name="Hattori M."/>
            <person name="Shimizu H."/>
            <person name="Fukuda K."/>
            <person name="Nemoto M."/>
            <person name="Inagaki K."/>
            <person name="Tamura T."/>
        </authorList>
    </citation>
    <scope>NUCLEOTIDE SEQUENCE</scope>
    <source>
        <strain evidence="7">FACHB-1375</strain>
    </source>
</reference>
<dbReference type="Proteomes" id="UP000641646">
    <property type="component" value="Unassembled WGS sequence"/>
</dbReference>
<dbReference type="GO" id="GO:0051213">
    <property type="term" value="F:dioxygenase activity"/>
    <property type="evidence" value="ECO:0007669"/>
    <property type="project" value="UniProtKB-KW"/>
</dbReference>
<evidence type="ECO:0000256" key="1">
    <source>
        <dbReference type="ARBA" id="ARBA00022714"/>
    </source>
</evidence>
<evidence type="ECO:0000256" key="2">
    <source>
        <dbReference type="ARBA" id="ARBA00022723"/>
    </source>
</evidence>
<dbReference type="Gene3D" id="2.102.10.10">
    <property type="entry name" value="Rieske [2Fe-2S] iron-sulphur domain"/>
    <property type="match status" value="1"/>
</dbReference>
<dbReference type="GO" id="GO:0004497">
    <property type="term" value="F:monooxygenase activity"/>
    <property type="evidence" value="ECO:0007669"/>
    <property type="project" value="UniProtKB-ARBA"/>
</dbReference>
<evidence type="ECO:0000259" key="6">
    <source>
        <dbReference type="PROSITE" id="PS51296"/>
    </source>
</evidence>
<keyword evidence="8" id="KW-1185">Reference proteome</keyword>